<dbReference type="EMBL" id="FNAG01000006">
    <property type="protein sequence ID" value="SDD73124.1"/>
    <property type="molecule type" value="Genomic_DNA"/>
</dbReference>
<evidence type="ECO:0000313" key="2">
    <source>
        <dbReference type="Proteomes" id="UP000199603"/>
    </source>
</evidence>
<dbReference type="InterPro" id="IPR052992">
    <property type="entry name" value="SDR_member_12"/>
</dbReference>
<evidence type="ECO:0000313" key="1">
    <source>
        <dbReference type="EMBL" id="SDD73124.1"/>
    </source>
</evidence>
<dbReference type="RefSeq" id="WP_091242633.1">
    <property type="nucleotide sequence ID" value="NZ_FNAG01000006.1"/>
</dbReference>
<dbReference type="SUPFAM" id="SSF51735">
    <property type="entry name" value="NAD(P)-binding Rossmann-fold domains"/>
    <property type="match status" value="1"/>
</dbReference>
<dbReference type="OrthoDB" id="109589at2"/>
<dbReference type="Proteomes" id="UP000199603">
    <property type="component" value="Unassembled WGS sequence"/>
</dbReference>
<accession>A0A1G6X4Y7</accession>
<reference evidence="1 2" key="1">
    <citation type="submission" date="2016-10" db="EMBL/GenBank/DDBJ databases">
        <authorList>
            <person name="de Groot N.N."/>
        </authorList>
    </citation>
    <scope>NUCLEOTIDE SEQUENCE [LARGE SCALE GENOMIC DNA]</scope>
    <source>
        <strain evidence="1 2">DSM 16957</strain>
    </source>
</reference>
<protein>
    <submittedName>
        <fullName evidence="1">NAD(P)-dependent dehydrogenase, short-chain alcohol dehydrogenase family</fullName>
    </submittedName>
</protein>
<dbReference type="Pfam" id="PF00106">
    <property type="entry name" value="adh_short"/>
    <property type="match status" value="1"/>
</dbReference>
<dbReference type="PRINTS" id="PR00081">
    <property type="entry name" value="GDHRDH"/>
</dbReference>
<dbReference type="AlphaFoldDB" id="A0A1G6X4Y7"/>
<dbReference type="STRING" id="265719.SAMN04488509_10638"/>
<gene>
    <name evidence="1" type="ORF">SAMN04488509_10638</name>
</gene>
<organism evidence="1 2">
    <name type="scientific">Aquimonas voraii</name>
    <dbReference type="NCBI Taxonomy" id="265719"/>
    <lineage>
        <taxon>Bacteria</taxon>
        <taxon>Pseudomonadati</taxon>
        <taxon>Pseudomonadota</taxon>
        <taxon>Gammaproteobacteria</taxon>
        <taxon>Lysobacterales</taxon>
        <taxon>Lysobacteraceae</taxon>
        <taxon>Aquimonas</taxon>
    </lineage>
</organism>
<name>A0A1G6X4Y7_9GAMM</name>
<keyword evidence="2" id="KW-1185">Reference proteome</keyword>
<dbReference type="Gene3D" id="3.40.50.720">
    <property type="entry name" value="NAD(P)-binding Rossmann-like Domain"/>
    <property type="match status" value="1"/>
</dbReference>
<sequence>MLNALASLFFYARFLPSFSRLGYVRRARGFEALDFDFRGQRWVVSGATGGIGRAIALGAAAAGADVVALGRDGARLQALDAEGSGRIHGFKVDLASVAATRATASALARAGRVDVLVNNVGLMLHDFQRTAEGIEAGFATNLLNHFVLTEGLREAAALDARSAVISMSSGGLYGARLDLAALEARSAEDHNGLAAYAQHKRAQVELTRWWNGLGESAPRAYAMHPGWVDTEGVRSALPLFRRVLGRWLRSAEEGADTALWLAAKRPARAAAGGLWLDRQRETEHAFGFTRGGADAAALVAHLRRRLDAL</sequence>
<dbReference type="InterPro" id="IPR002347">
    <property type="entry name" value="SDR_fam"/>
</dbReference>
<dbReference type="InterPro" id="IPR036291">
    <property type="entry name" value="NAD(P)-bd_dom_sf"/>
</dbReference>
<dbReference type="PANTHER" id="PTHR44656:SF7">
    <property type="entry name" value="DEHYDROGENASE_REDUCTASE SDR FAMILY MEMBER 12"/>
    <property type="match status" value="1"/>
</dbReference>
<proteinExistence type="predicted"/>
<dbReference type="PANTHER" id="PTHR44656">
    <property type="entry name" value="DEHYDROGENASE/REDUCTASE SDR FAMILY MEMBER 12"/>
    <property type="match status" value="1"/>
</dbReference>